<sequence length="461" mass="50135">MQQSRLSRARPTCDSDRVSSEQSLIDGNDSHRLARLDLAFGYSGSMQHDTSACMQPSAVQDTVGSDYFVAEDGAFLDAVAAALTQLSADCSSALRWSYDDNDALAAIHATEQSLSAIASICKEAGLIVNDELLAGHRGPNRWDLESNTSQYAASSCSPPGSMRSSWPNELDTSRAEFYYNEVTHPPPAPIERITQLEPRQGTTTLNPTEEIVEVELTDLMAQSHEEMISLQRAFEARMSKADQSREEYERKHAVEMQSLQQELASSRLAMDRIKHELLDSTTRKLEDMHLAIMASHNAVEAGMKDQARYWKSICEELVIEKRGMAQKVAEERGKYTALKAHLAGHDDATARPLSSSHVRTNLARGDDSAVIGGVSELLPLPVSPPLAPGKLIEEPGPCDSVCGTPPDSSLGLVVVPDADCISEASSAEVSPTPSSSSSTSRTGKPTAFRRYYLAPKRVALQ</sequence>
<evidence type="ECO:0000256" key="1">
    <source>
        <dbReference type="SAM" id="Coils"/>
    </source>
</evidence>
<feature type="coiled-coil region" evidence="1">
    <location>
        <begin position="231"/>
        <end position="276"/>
    </location>
</feature>
<evidence type="ECO:0000313" key="4">
    <source>
        <dbReference type="Proteomes" id="UP001165121"/>
    </source>
</evidence>
<feature type="region of interest" description="Disordered" evidence="2">
    <location>
        <begin position="423"/>
        <end position="447"/>
    </location>
</feature>
<protein>
    <submittedName>
        <fullName evidence="3">Unnamed protein product</fullName>
    </submittedName>
</protein>
<gene>
    <name evidence="3" type="ORF">Pfra01_000098900</name>
</gene>
<dbReference type="EMBL" id="BSXT01000079">
    <property type="protein sequence ID" value="GMF16903.1"/>
    <property type="molecule type" value="Genomic_DNA"/>
</dbReference>
<comment type="caution">
    <text evidence="3">The sequence shown here is derived from an EMBL/GenBank/DDBJ whole genome shotgun (WGS) entry which is preliminary data.</text>
</comment>
<organism evidence="3 4">
    <name type="scientific">Phytophthora fragariaefolia</name>
    <dbReference type="NCBI Taxonomy" id="1490495"/>
    <lineage>
        <taxon>Eukaryota</taxon>
        <taxon>Sar</taxon>
        <taxon>Stramenopiles</taxon>
        <taxon>Oomycota</taxon>
        <taxon>Peronosporomycetes</taxon>
        <taxon>Peronosporales</taxon>
        <taxon>Peronosporaceae</taxon>
        <taxon>Phytophthora</taxon>
    </lineage>
</organism>
<dbReference type="Proteomes" id="UP001165121">
    <property type="component" value="Unassembled WGS sequence"/>
</dbReference>
<evidence type="ECO:0000256" key="2">
    <source>
        <dbReference type="SAM" id="MobiDB-lite"/>
    </source>
</evidence>
<name>A0A9W6TNW4_9STRA</name>
<keyword evidence="1" id="KW-0175">Coiled coil</keyword>
<dbReference type="AlphaFoldDB" id="A0A9W6TNW4"/>
<evidence type="ECO:0000313" key="3">
    <source>
        <dbReference type="EMBL" id="GMF16903.1"/>
    </source>
</evidence>
<proteinExistence type="predicted"/>
<dbReference type="OrthoDB" id="113194at2759"/>
<accession>A0A9W6TNW4</accession>
<reference evidence="3" key="1">
    <citation type="submission" date="2023-04" db="EMBL/GenBank/DDBJ databases">
        <title>Phytophthora fragariaefolia NBRC 109709.</title>
        <authorList>
            <person name="Ichikawa N."/>
            <person name="Sato H."/>
            <person name="Tonouchi N."/>
        </authorList>
    </citation>
    <scope>NUCLEOTIDE SEQUENCE</scope>
    <source>
        <strain evidence="3">NBRC 109709</strain>
    </source>
</reference>
<feature type="region of interest" description="Disordered" evidence="2">
    <location>
        <begin position="1"/>
        <end position="24"/>
    </location>
</feature>
<keyword evidence="4" id="KW-1185">Reference proteome</keyword>
<feature type="compositionally biased region" description="Low complexity" evidence="2">
    <location>
        <begin position="423"/>
        <end position="440"/>
    </location>
</feature>